<evidence type="ECO:0000313" key="3">
    <source>
        <dbReference type="EMBL" id="KAK4018338.1"/>
    </source>
</evidence>
<proteinExistence type="predicted"/>
<keyword evidence="1" id="KW-0472">Membrane</keyword>
<name>A0A0P6BNS7_9CRUS</name>
<dbReference type="AlphaFoldDB" id="A0A0P6BNS7"/>
<evidence type="ECO:0000313" key="2">
    <source>
        <dbReference type="EMBL" id="JAN71399.1"/>
    </source>
</evidence>
<keyword evidence="4" id="KW-1185">Reference proteome</keyword>
<evidence type="ECO:0000313" key="4">
    <source>
        <dbReference type="Proteomes" id="UP001234178"/>
    </source>
</evidence>
<dbReference type="Proteomes" id="UP001234178">
    <property type="component" value="Unassembled WGS sequence"/>
</dbReference>
<dbReference type="EMBL" id="GDIQ01023338">
    <property type="protein sequence ID" value="JAN71399.1"/>
    <property type="molecule type" value="Transcribed_RNA"/>
</dbReference>
<keyword evidence="1" id="KW-1133">Transmembrane helix</keyword>
<protein>
    <submittedName>
        <fullName evidence="2">Uncharacterized protein</fullName>
    </submittedName>
</protein>
<feature type="transmembrane region" description="Helical" evidence="1">
    <location>
        <begin position="25"/>
        <end position="44"/>
    </location>
</feature>
<dbReference type="EMBL" id="JAOYFB010000036">
    <property type="protein sequence ID" value="KAK4018338.1"/>
    <property type="molecule type" value="Genomic_DNA"/>
</dbReference>
<keyword evidence="1" id="KW-0812">Transmembrane</keyword>
<sequence length="115" mass="13527">MDIISAGIEQYFASISYLLKEFDEWFFCAAGVYIALLLVSIRLLYNQNSWFSWIEMIRCLTFLGYQLHFRTFSKESGGESLLMNSFRLLHLYSAVKCQLNCVDQLRKSMQKKKVK</sequence>
<dbReference type="OrthoDB" id="6354873at2759"/>
<reference evidence="3 4" key="2">
    <citation type="journal article" date="2023" name="Nucleic Acids Res.">
        <title>The hologenome of Daphnia magna reveals possible DNA methylation and microbiome-mediated evolution of the host genome.</title>
        <authorList>
            <person name="Chaturvedi A."/>
            <person name="Li X."/>
            <person name="Dhandapani V."/>
            <person name="Marshall H."/>
            <person name="Kissane S."/>
            <person name="Cuenca-Cambronero M."/>
            <person name="Asole G."/>
            <person name="Calvet F."/>
            <person name="Ruiz-Romero M."/>
            <person name="Marangio P."/>
            <person name="Guigo R."/>
            <person name="Rago D."/>
            <person name="Mirbahai L."/>
            <person name="Eastwood N."/>
            <person name="Colbourne J.K."/>
            <person name="Zhou J."/>
            <person name="Mallon E."/>
            <person name="Orsini L."/>
        </authorList>
    </citation>
    <scope>NUCLEOTIDE SEQUENCE [LARGE SCALE GENOMIC DNA]</scope>
    <source>
        <strain evidence="3">LRV0_1</strain>
    </source>
</reference>
<gene>
    <name evidence="3" type="ORF">OUZ56_000399</name>
</gene>
<evidence type="ECO:0000256" key="1">
    <source>
        <dbReference type="SAM" id="Phobius"/>
    </source>
</evidence>
<accession>A0A0P6BNS7</accession>
<organism evidence="2">
    <name type="scientific">Daphnia magna</name>
    <dbReference type="NCBI Taxonomy" id="35525"/>
    <lineage>
        <taxon>Eukaryota</taxon>
        <taxon>Metazoa</taxon>
        <taxon>Ecdysozoa</taxon>
        <taxon>Arthropoda</taxon>
        <taxon>Crustacea</taxon>
        <taxon>Branchiopoda</taxon>
        <taxon>Diplostraca</taxon>
        <taxon>Cladocera</taxon>
        <taxon>Anomopoda</taxon>
        <taxon>Daphniidae</taxon>
        <taxon>Daphnia</taxon>
    </lineage>
</organism>
<reference evidence="2" key="1">
    <citation type="submission" date="2015-10" db="EMBL/GenBank/DDBJ databases">
        <title>EvidentialGene: Evidence-directed Construction of Complete mRNA Transcriptomes without Genomes.</title>
        <authorList>
            <person name="Gilbert D.G."/>
        </authorList>
    </citation>
    <scope>NUCLEOTIDE SEQUENCE</scope>
</reference>